<dbReference type="GO" id="GO:0020037">
    <property type="term" value="F:heme binding"/>
    <property type="evidence" value="ECO:0007669"/>
    <property type="project" value="InterPro"/>
</dbReference>
<gene>
    <name evidence="1" type="ordered locus">SCATT_01260</name>
</gene>
<accession>G8X1G8</accession>
<dbReference type="Proteomes" id="UP000007842">
    <property type="component" value="Chromosome"/>
</dbReference>
<dbReference type="GO" id="GO:0004497">
    <property type="term" value="F:monooxygenase activity"/>
    <property type="evidence" value="ECO:0007669"/>
    <property type="project" value="InterPro"/>
</dbReference>
<evidence type="ECO:0000313" key="1">
    <source>
        <dbReference type="EMBL" id="AEW92497.1"/>
    </source>
</evidence>
<dbReference type="EMBL" id="CP003219">
    <property type="protein sequence ID" value="AEW92497.1"/>
    <property type="molecule type" value="Genomic_DNA"/>
</dbReference>
<dbReference type="InterPro" id="IPR036396">
    <property type="entry name" value="Cyt_P450_sf"/>
</dbReference>
<dbReference type="KEGG" id="scy:SCATT_01260"/>
<name>G8X1G8_STREN</name>
<dbReference type="GO" id="GO:0005506">
    <property type="term" value="F:iron ion binding"/>
    <property type="evidence" value="ECO:0007669"/>
    <property type="project" value="InterPro"/>
</dbReference>
<evidence type="ECO:0000313" key="2">
    <source>
        <dbReference type="Proteomes" id="UP000007842"/>
    </source>
</evidence>
<protein>
    <submittedName>
        <fullName evidence="1">Cytochrome P450 hydroxylase</fullName>
    </submittedName>
</protein>
<proteinExistence type="predicted"/>
<dbReference type="Gene3D" id="1.10.630.10">
    <property type="entry name" value="Cytochrome P450"/>
    <property type="match status" value="1"/>
</dbReference>
<dbReference type="AlphaFoldDB" id="G8X1G8"/>
<dbReference type="PATRIC" id="fig|1003195.29.peg.125"/>
<reference evidence="2" key="1">
    <citation type="submission" date="2011-12" db="EMBL/GenBank/DDBJ databases">
        <title>Complete genome sequence of Streptomyces cattleya strain DSM 46488.</title>
        <authorList>
            <person name="Ou H.-Y."/>
            <person name="Li P."/>
            <person name="Zhao C."/>
            <person name="O'Hagan D."/>
            <person name="Deng Z."/>
        </authorList>
    </citation>
    <scope>NUCLEOTIDE SEQUENCE [LARGE SCALE GENOMIC DNA]</scope>
    <source>
        <strain evidence="2">ATCC 35852 / DSM 46488 / JCM 4925 / NBRC 14057 / NRRL 8057</strain>
    </source>
</reference>
<organism evidence="1 2">
    <name type="scientific">Streptantibioticus cattleyicolor (strain ATCC 35852 / DSM 46488 / JCM 4925 / NBRC 14057 / NRRL 8057)</name>
    <name type="common">Streptomyces cattleya</name>
    <dbReference type="NCBI Taxonomy" id="1003195"/>
    <lineage>
        <taxon>Bacteria</taxon>
        <taxon>Bacillati</taxon>
        <taxon>Actinomycetota</taxon>
        <taxon>Actinomycetes</taxon>
        <taxon>Kitasatosporales</taxon>
        <taxon>Streptomycetaceae</taxon>
        <taxon>Streptantibioticus</taxon>
    </lineage>
</organism>
<dbReference type="eggNOG" id="COG2124">
    <property type="taxonomic scope" value="Bacteria"/>
</dbReference>
<dbReference type="HOGENOM" id="CLU_3258272_0_0_11"/>
<dbReference type="GO" id="GO:0016705">
    <property type="term" value="F:oxidoreductase activity, acting on paired donors, with incorporation or reduction of molecular oxygen"/>
    <property type="evidence" value="ECO:0007669"/>
    <property type="project" value="InterPro"/>
</dbReference>
<sequence>MPTDPPEHTRPRRLVAGAFTARRADAMRPRVTDVDADLVENS</sequence>
<dbReference type="STRING" id="1003195.SCATT_01260"/>
<dbReference type="SUPFAM" id="SSF48264">
    <property type="entry name" value="Cytochrome P450"/>
    <property type="match status" value="1"/>
</dbReference>
<keyword evidence="2" id="KW-1185">Reference proteome</keyword>